<proteinExistence type="predicted"/>
<dbReference type="InterPro" id="IPR036457">
    <property type="entry name" value="PPM-type-like_dom_sf"/>
</dbReference>
<dbReference type="Pfam" id="PF13672">
    <property type="entry name" value="PP2C_2"/>
    <property type="match status" value="1"/>
</dbReference>
<comment type="caution">
    <text evidence="2">The sequence shown here is derived from an EMBL/GenBank/DDBJ whole genome shotgun (WGS) entry which is preliminary data.</text>
</comment>
<dbReference type="Proteomes" id="UP000235347">
    <property type="component" value="Unassembled WGS sequence"/>
</dbReference>
<dbReference type="SUPFAM" id="SSF81606">
    <property type="entry name" value="PP2C-like"/>
    <property type="match status" value="1"/>
</dbReference>
<dbReference type="SMART" id="SM00332">
    <property type="entry name" value="PP2Cc"/>
    <property type="match status" value="1"/>
</dbReference>
<feature type="domain" description="PPM-type phosphatase" evidence="1">
    <location>
        <begin position="4"/>
        <end position="252"/>
    </location>
</feature>
<evidence type="ECO:0000259" key="1">
    <source>
        <dbReference type="PROSITE" id="PS51746"/>
    </source>
</evidence>
<evidence type="ECO:0000313" key="3">
    <source>
        <dbReference type="Proteomes" id="UP000235347"/>
    </source>
</evidence>
<dbReference type="EMBL" id="PNYB01000017">
    <property type="protein sequence ID" value="PMS20996.1"/>
    <property type="molecule type" value="Genomic_DNA"/>
</dbReference>
<name>A0A2N7VV13_9BURK</name>
<gene>
    <name evidence="2" type="ORF">C0Z19_19075</name>
</gene>
<dbReference type="SMART" id="SM00331">
    <property type="entry name" value="PP2C_SIG"/>
    <property type="match status" value="1"/>
</dbReference>
<reference evidence="2 3" key="1">
    <citation type="submission" date="2018-01" db="EMBL/GenBank/DDBJ databases">
        <title>Whole genome analyses suggest that Burkholderia sensu lato contains two further novel genera in the rhizoxinica-symbiotica group Mycetohabitans gen. nov., and Trinickia gen. nov.: implications for the evolution of diazotrophy and nodulation in the Burkholderiaceae.</title>
        <authorList>
            <person name="Estrada-de los Santos P."/>
            <person name="Palmer M."/>
            <person name="Chavez-Ramirez B."/>
            <person name="Beukes C."/>
            <person name="Steenkamp E.T."/>
            <person name="Hirsch A.M."/>
            <person name="Manyaka P."/>
            <person name="Maluk M."/>
            <person name="Lafos M."/>
            <person name="Crook M."/>
            <person name="Gross E."/>
            <person name="Simon M.F."/>
            <person name="Bueno dos Reis Junior F."/>
            <person name="Poole P.S."/>
            <person name="Venter S.N."/>
            <person name="James E.K."/>
        </authorList>
    </citation>
    <scope>NUCLEOTIDE SEQUENCE [LARGE SCALE GENOMIC DNA]</scope>
    <source>
        <strain evidence="2 3">GP25-8</strain>
    </source>
</reference>
<organism evidence="2 3">
    <name type="scientific">Trinickia soli</name>
    <dbReference type="NCBI Taxonomy" id="380675"/>
    <lineage>
        <taxon>Bacteria</taxon>
        <taxon>Pseudomonadati</taxon>
        <taxon>Pseudomonadota</taxon>
        <taxon>Betaproteobacteria</taxon>
        <taxon>Burkholderiales</taxon>
        <taxon>Burkholderiaceae</taxon>
        <taxon>Trinickia</taxon>
    </lineage>
</organism>
<dbReference type="Gene3D" id="3.60.40.10">
    <property type="entry name" value="PPM-type phosphatase domain"/>
    <property type="match status" value="1"/>
</dbReference>
<dbReference type="RefSeq" id="WP_102611394.1">
    <property type="nucleotide sequence ID" value="NZ_CADIKD010000005.1"/>
</dbReference>
<dbReference type="AlphaFoldDB" id="A0A2N7VV13"/>
<keyword evidence="3" id="KW-1185">Reference proteome</keyword>
<dbReference type="InterPro" id="IPR001932">
    <property type="entry name" value="PPM-type_phosphatase-like_dom"/>
</dbReference>
<sequence>MNVSCAHFTGAGTRANNQDCVGFQVSDDRACFVVSDGVGGAAGGELAARYAVDALLACWRASQRPVAELAPACVGAANAAILARQANDDSHRQMSATVVALFLDRREATAQWVHVGDSRLYRFRRGALVDRTRDHSVTQQLADAGFPANGVSAHFLHMALGMQGPLAASESGVHSLQDGDVFLLCTDGFWQIVPESTIEHRLRIVQSVDDWACLLEHEASRHPGNQQSADNYSALAVWIGCPENVTLVSVRP</sequence>
<evidence type="ECO:0000313" key="2">
    <source>
        <dbReference type="EMBL" id="PMS20996.1"/>
    </source>
</evidence>
<protein>
    <submittedName>
        <fullName evidence="2">Serine/threonine-protein phosphatase</fullName>
    </submittedName>
</protein>
<dbReference type="PROSITE" id="PS51746">
    <property type="entry name" value="PPM_2"/>
    <property type="match status" value="1"/>
</dbReference>
<accession>A0A2N7VV13</accession>